<gene>
    <name evidence="2" type="ORF">H1R13_15975</name>
</gene>
<keyword evidence="3" id="KW-1185">Reference proteome</keyword>
<proteinExistence type="predicted"/>
<organism evidence="2 3">
    <name type="scientific">Streptomyces mexicanus</name>
    <dbReference type="NCBI Taxonomy" id="178566"/>
    <lineage>
        <taxon>Bacteria</taxon>
        <taxon>Bacillati</taxon>
        <taxon>Actinomycetota</taxon>
        <taxon>Actinomycetes</taxon>
        <taxon>Kitasatosporales</taxon>
        <taxon>Streptomycetaceae</taxon>
        <taxon>Streptomyces</taxon>
    </lineage>
</organism>
<evidence type="ECO:0000256" key="1">
    <source>
        <dbReference type="SAM" id="MobiDB-lite"/>
    </source>
</evidence>
<evidence type="ECO:0000313" key="3">
    <source>
        <dbReference type="Proteomes" id="UP000517694"/>
    </source>
</evidence>
<comment type="caution">
    <text evidence="2">The sequence shown here is derived from an EMBL/GenBank/DDBJ whole genome shotgun (WGS) entry which is preliminary data.</text>
</comment>
<dbReference type="AlphaFoldDB" id="A0A7X1I2F6"/>
<dbReference type="Proteomes" id="UP000517694">
    <property type="component" value="Unassembled WGS sequence"/>
</dbReference>
<evidence type="ECO:0000313" key="2">
    <source>
        <dbReference type="EMBL" id="MBC2866418.1"/>
    </source>
</evidence>
<accession>A0A7X1I2F6</accession>
<dbReference type="OrthoDB" id="4247956at2"/>
<dbReference type="EMBL" id="JACMHY010000005">
    <property type="protein sequence ID" value="MBC2866418.1"/>
    <property type="molecule type" value="Genomic_DNA"/>
</dbReference>
<reference evidence="2 3" key="1">
    <citation type="submission" date="2020-08" db="EMBL/GenBank/DDBJ databases">
        <title>Whole-Genome Sequence of French Clinical Streptomyces mexicanus Strain Q0842.</title>
        <authorList>
            <person name="Boxberger M."/>
            <person name="La Scola B."/>
        </authorList>
    </citation>
    <scope>NUCLEOTIDE SEQUENCE [LARGE SCALE GENOMIC DNA]</scope>
    <source>
        <strain evidence="2 3">Marseille-Q0842</strain>
    </source>
</reference>
<protein>
    <submittedName>
        <fullName evidence="2">Uncharacterized protein</fullName>
    </submittedName>
</protein>
<name>A0A7X1I2F6_9ACTN</name>
<feature type="region of interest" description="Disordered" evidence="1">
    <location>
        <begin position="68"/>
        <end position="117"/>
    </location>
</feature>
<sequence length="117" mass="12780">MPFVRGYVRSDGTPVRAHFRWASGARQQMTIFAVVALVAVSYGHSNAQTGDGKSPRPASAVTYPIHFDRTTDVPRNAAQPRPTVSYPIKFPTPKKRPALPKPTVSYPIDFSKLGGGR</sequence>